<reference evidence="1 2" key="1">
    <citation type="submission" date="2017-07" db="EMBL/GenBank/DDBJ databases">
        <title>Virgibacillus sp. LM2416.</title>
        <authorList>
            <person name="Tak E.J."/>
            <person name="Bae J.-W."/>
        </authorList>
    </citation>
    <scope>NUCLEOTIDE SEQUENCE [LARGE SCALE GENOMIC DNA]</scope>
    <source>
        <strain evidence="1 2">LM2416</strain>
    </source>
</reference>
<accession>A0A220TYY1</accession>
<evidence type="ECO:0008006" key="3">
    <source>
        <dbReference type="Google" id="ProtNLM"/>
    </source>
</evidence>
<sequence>MRTYVLTVFKQTGEKLLDESFTAENDNEAKKVGNARLADEGYSDYTHRCVSPEAKLVLFHR</sequence>
<dbReference type="Pfam" id="PF14120">
    <property type="entry name" value="YhzD"/>
    <property type="match status" value="1"/>
</dbReference>
<name>A0A220TYY1_9BACI</name>
<dbReference type="InterPro" id="IPR025544">
    <property type="entry name" value="YhzD"/>
</dbReference>
<dbReference type="EMBL" id="CP022315">
    <property type="protein sequence ID" value="ASK60883.1"/>
    <property type="molecule type" value="Genomic_DNA"/>
</dbReference>
<proteinExistence type="predicted"/>
<gene>
    <name evidence="1" type="ORF">CFK37_00990</name>
</gene>
<evidence type="ECO:0000313" key="2">
    <source>
        <dbReference type="Proteomes" id="UP000198312"/>
    </source>
</evidence>
<dbReference type="KEGG" id="vil:CFK37_00990"/>
<dbReference type="Proteomes" id="UP000198312">
    <property type="component" value="Chromosome"/>
</dbReference>
<dbReference type="RefSeq" id="WP_089060160.1">
    <property type="nucleotide sequence ID" value="NZ_CP022315.1"/>
</dbReference>
<keyword evidence="2" id="KW-1185">Reference proteome</keyword>
<evidence type="ECO:0000313" key="1">
    <source>
        <dbReference type="EMBL" id="ASK60883.1"/>
    </source>
</evidence>
<dbReference type="OrthoDB" id="2355652at2"/>
<organism evidence="1 2">
    <name type="scientific">Virgibacillus phasianinus</name>
    <dbReference type="NCBI Taxonomy" id="2017483"/>
    <lineage>
        <taxon>Bacteria</taxon>
        <taxon>Bacillati</taxon>
        <taxon>Bacillota</taxon>
        <taxon>Bacilli</taxon>
        <taxon>Bacillales</taxon>
        <taxon>Bacillaceae</taxon>
        <taxon>Virgibacillus</taxon>
    </lineage>
</organism>
<protein>
    <recommendedName>
        <fullName evidence="3">YhzD-like protein</fullName>
    </recommendedName>
</protein>
<dbReference type="AlphaFoldDB" id="A0A220TYY1"/>